<dbReference type="GO" id="GO:0005930">
    <property type="term" value="C:axoneme"/>
    <property type="evidence" value="ECO:0007669"/>
    <property type="project" value="TreeGrafter"/>
</dbReference>
<evidence type="ECO:0000313" key="3">
    <source>
        <dbReference type="Proteomes" id="UP000252519"/>
    </source>
</evidence>
<dbReference type="SUPFAM" id="SSF52540">
    <property type="entry name" value="P-loop containing nucleoside triphosphate hydrolases"/>
    <property type="match status" value="1"/>
</dbReference>
<dbReference type="GO" id="GO:0051959">
    <property type="term" value="F:dynein light intermediate chain binding"/>
    <property type="evidence" value="ECO:0007669"/>
    <property type="project" value="InterPro"/>
</dbReference>
<dbReference type="InterPro" id="IPR026983">
    <property type="entry name" value="DHC"/>
</dbReference>
<evidence type="ECO:0000313" key="2">
    <source>
        <dbReference type="EMBL" id="RCN33591.1"/>
    </source>
</evidence>
<protein>
    <recommendedName>
        <fullName evidence="1">Cytoplasmic dynein 2 heavy chain 1 AAA+ ATPase domain-containing protein</fullName>
    </recommendedName>
</protein>
<comment type="caution">
    <text evidence="2">The sequence shown here is derived from an EMBL/GenBank/DDBJ whole genome shotgun (WGS) entry which is preliminary data.</text>
</comment>
<dbReference type="STRING" id="29170.A0A368FMY7"/>
<dbReference type="GO" id="GO:0060271">
    <property type="term" value="P:cilium assembly"/>
    <property type="evidence" value="ECO:0007669"/>
    <property type="project" value="TreeGrafter"/>
</dbReference>
<keyword evidence="3" id="KW-1185">Reference proteome</keyword>
<dbReference type="OrthoDB" id="5593012at2759"/>
<dbReference type="GO" id="GO:0035721">
    <property type="term" value="P:intraciliary retrograde transport"/>
    <property type="evidence" value="ECO:0007669"/>
    <property type="project" value="TreeGrafter"/>
</dbReference>
<dbReference type="Pfam" id="PF12775">
    <property type="entry name" value="AAA_7"/>
    <property type="match status" value="1"/>
</dbReference>
<accession>A0A368FMY7</accession>
<dbReference type="GO" id="GO:0060294">
    <property type="term" value="P:cilium movement involved in cell motility"/>
    <property type="evidence" value="ECO:0007669"/>
    <property type="project" value="TreeGrafter"/>
</dbReference>
<feature type="domain" description="Cytoplasmic dynein 2 heavy chain 1 AAA+ ATPase" evidence="1">
    <location>
        <begin position="10"/>
        <end position="72"/>
    </location>
</feature>
<reference evidence="2 3" key="1">
    <citation type="submission" date="2014-10" db="EMBL/GenBank/DDBJ databases">
        <title>Draft genome of the hookworm Ancylostoma caninum.</title>
        <authorList>
            <person name="Mitreva M."/>
        </authorList>
    </citation>
    <scope>NUCLEOTIDE SEQUENCE [LARGE SCALE GENOMIC DNA]</scope>
    <source>
        <strain evidence="2 3">Baltimore</strain>
    </source>
</reference>
<organism evidence="2 3">
    <name type="scientific">Ancylostoma caninum</name>
    <name type="common">Dog hookworm</name>
    <dbReference type="NCBI Taxonomy" id="29170"/>
    <lineage>
        <taxon>Eukaryota</taxon>
        <taxon>Metazoa</taxon>
        <taxon>Ecdysozoa</taxon>
        <taxon>Nematoda</taxon>
        <taxon>Chromadorea</taxon>
        <taxon>Rhabditida</taxon>
        <taxon>Rhabditina</taxon>
        <taxon>Rhabditomorpha</taxon>
        <taxon>Strongyloidea</taxon>
        <taxon>Ancylostomatidae</taxon>
        <taxon>Ancylostomatinae</taxon>
        <taxon>Ancylostoma</taxon>
    </lineage>
</organism>
<dbReference type="Pfam" id="PF21264">
    <property type="entry name" value="DYNC2H1_AAA_dom"/>
    <property type="match status" value="1"/>
</dbReference>
<name>A0A368FMY7_ANCCA</name>
<dbReference type="InterPro" id="IPR049400">
    <property type="entry name" value="DYNC2H1_AAA_dom"/>
</dbReference>
<dbReference type="EMBL" id="JOJR01000894">
    <property type="protein sequence ID" value="RCN33591.1"/>
    <property type="molecule type" value="Genomic_DNA"/>
</dbReference>
<gene>
    <name evidence="2" type="ORF">ANCCAN_20570</name>
</gene>
<evidence type="ECO:0000259" key="1">
    <source>
        <dbReference type="Pfam" id="PF21264"/>
    </source>
</evidence>
<dbReference type="GO" id="GO:0045505">
    <property type="term" value="F:dynein intermediate chain binding"/>
    <property type="evidence" value="ECO:0007669"/>
    <property type="project" value="InterPro"/>
</dbReference>
<dbReference type="GO" id="GO:0005868">
    <property type="term" value="C:cytoplasmic dynein complex"/>
    <property type="evidence" value="ECO:0007669"/>
    <property type="project" value="TreeGrafter"/>
</dbReference>
<dbReference type="AlphaFoldDB" id="A0A368FMY7"/>
<dbReference type="Proteomes" id="UP000252519">
    <property type="component" value="Unassembled WGS sequence"/>
</dbReference>
<feature type="non-terminal residue" evidence="2">
    <location>
        <position position="1"/>
    </location>
</feature>
<dbReference type="GO" id="GO:0008569">
    <property type="term" value="F:minus-end-directed microtubule motor activity"/>
    <property type="evidence" value="ECO:0007669"/>
    <property type="project" value="TreeGrafter"/>
</dbReference>
<sequence length="308" mass="34481">LFSSRPGDFRCYDWCLAAGLVNGVGKVAALHNGLSHLRGSKCSQQFLVNLFRGLSSVIDSEKKRDFAATVFQRTPLPDMENPELVYYDSRSDSLMRYQDDVGMGVNLDDLKGDTKPFILTASAQSNRDTVLSWLSNSNRQPFIVVGPDGCGKEELLKHCFTEDSHSQLAIVHCTAQSRASAILQCLSQHCVQTSSASGRVLRPKDRAQLILYLKSLNLPAPDKYGTNEMLAFLHQLLTYQGYYDEHLDWIGLENIQITASMAPSTTHSSIPPRLVSQMRMLSIGYPSEQNLNAIYYVYLMPILEVQRH</sequence>
<proteinExistence type="predicted"/>
<dbReference type="PANTHER" id="PTHR10676">
    <property type="entry name" value="DYNEIN HEAVY CHAIN FAMILY PROTEIN"/>
    <property type="match status" value="1"/>
</dbReference>
<dbReference type="InterPro" id="IPR027417">
    <property type="entry name" value="P-loop_NTPase"/>
</dbReference>
<dbReference type="PANTHER" id="PTHR10676:SF352">
    <property type="entry name" value="CYTOPLASMIC DYNEIN 2 HEAVY CHAIN 1"/>
    <property type="match status" value="1"/>
</dbReference>
<dbReference type="Gene3D" id="3.40.50.300">
    <property type="entry name" value="P-loop containing nucleotide triphosphate hydrolases"/>
    <property type="match status" value="1"/>
</dbReference>
<dbReference type="GO" id="GO:0097729">
    <property type="term" value="C:9+2 motile cilium"/>
    <property type="evidence" value="ECO:0007669"/>
    <property type="project" value="TreeGrafter"/>
</dbReference>